<organism evidence="1 2">
    <name type="scientific">Robbsia andropogonis</name>
    <dbReference type="NCBI Taxonomy" id="28092"/>
    <lineage>
        <taxon>Bacteria</taxon>
        <taxon>Pseudomonadati</taxon>
        <taxon>Pseudomonadota</taxon>
        <taxon>Betaproteobacteria</taxon>
        <taxon>Burkholderiales</taxon>
        <taxon>Burkholderiaceae</taxon>
        <taxon>Robbsia</taxon>
    </lineage>
</organism>
<dbReference type="AlphaFoldDB" id="A0A0F5JUI9"/>
<sequence>MRCINSRPKIITAAFLDFKQQAIGLHLPHRTVRCGVTIERDSLWWLALVHDRLGKKGFGCCYIAFGPE</sequence>
<gene>
    <name evidence="1" type="ORF">WM40_23955</name>
</gene>
<comment type="caution">
    <text evidence="1">The sequence shown here is derived from an EMBL/GenBank/DDBJ whole genome shotgun (WGS) entry which is preliminary data.</text>
</comment>
<evidence type="ECO:0000313" key="1">
    <source>
        <dbReference type="EMBL" id="KKB61315.1"/>
    </source>
</evidence>
<protein>
    <submittedName>
        <fullName evidence="1">Uncharacterized protein</fullName>
    </submittedName>
</protein>
<evidence type="ECO:0000313" key="2">
    <source>
        <dbReference type="Proteomes" id="UP000033618"/>
    </source>
</evidence>
<reference evidence="1 2" key="1">
    <citation type="submission" date="2015-03" db="EMBL/GenBank/DDBJ databases">
        <title>Draft Genome Sequence of Burkholderia andropogonis type strain ICMP2807, isolated from Sorghum bicolor.</title>
        <authorList>
            <person name="Lopes-Santos L."/>
            <person name="Castro D.B."/>
            <person name="Ottoboni L.M."/>
            <person name="Park D."/>
            <person name="Weirc B.S."/>
            <person name="Destefano S.A."/>
        </authorList>
    </citation>
    <scope>NUCLEOTIDE SEQUENCE [LARGE SCALE GENOMIC DNA]</scope>
    <source>
        <strain evidence="1 2">ICMP2807</strain>
    </source>
</reference>
<proteinExistence type="predicted"/>
<keyword evidence="2" id="KW-1185">Reference proteome</keyword>
<dbReference type="Proteomes" id="UP000033618">
    <property type="component" value="Unassembled WGS sequence"/>
</dbReference>
<accession>A0A0F5JUI9</accession>
<dbReference type="EMBL" id="LAQU01000050">
    <property type="protein sequence ID" value="KKB61315.1"/>
    <property type="molecule type" value="Genomic_DNA"/>
</dbReference>
<name>A0A0F5JUI9_9BURK</name>